<proteinExistence type="predicted"/>
<organism evidence="1 2">
    <name type="scientific">Heyndrickxia coagulans</name>
    <name type="common">Weizmannia coagulans</name>
    <dbReference type="NCBI Taxonomy" id="1398"/>
    <lineage>
        <taxon>Bacteria</taxon>
        <taxon>Bacillati</taxon>
        <taxon>Bacillota</taxon>
        <taxon>Bacilli</taxon>
        <taxon>Bacillales</taxon>
        <taxon>Bacillaceae</taxon>
        <taxon>Heyndrickxia</taxon>
    </lineage>
</organism>
<dbReference type="Proteomes" id="UP000075304">
    <property type="component" value="Unassembled WGS sequence"/>
</dbReference>
<protein>
    <submittedName>
        <fullName evidence="1">Uncharacterized protein</fullName>
    </submittedName>
</protein>
<dbReference type="EMBL" id="LQYI01000062">
    <property type="protein sequence ID" value="KYC68254.1"/>
    <property type="molecule type" value="Genomic_DNA"/>
</dbReference>
<accession>A0A150KDX1</accession>
<dbReference type="PATRIC" id="fig|1398.25.peg.3285"/>
<reference evidence="1 2" key="1">
    <citation type="submission" date="2016-01" db="EMBL/GenBank/DDBJ databases">
        <title>Genome Sequences of Twelve Sporeforming Bacillus Species Isolated from Foods.</title>
        <authorList>
            <person name="Berendsen E.M."/>
            <person name="Wells-Bennik M.H."/>
            <person name="Krawcyk A.O."/>
            <person name="De Jong A."/>
            <person name="Holsappel S."/>
            <person name="Eijlander R.T."/>
            <person name="Kuipers O.P."/>
        </authorList>
    </citation>
    <scope>NUCLEOTIDE SEQUENCE [LARGE SCALE GENOMIC DNA]</scope>
    <source>
        <strain evidence="1 2">B4099</strain>
    </source>
</reference>
<name>A0A150KDX1_HEYCO</name>
<sequence length="49" mass="5551">MFPSSVRDKVPYIYFNAFQGENQPSIFPACHLPACISYLNSHADNFSII</sequence>
<evidence type="ECO:0000313" key="1">
    <source>
        <dbReference type="EMBL" id="KYC68254.1"/>
    </source>
</evidence>
<gene>
    <name evidence="1" type="ORF">B4099_1224</name>
</gene>
<dbReference type="AlphaFoldDB" id="A0A150KDX1"/>
<evidence type="ECO:0000313" key="2">
    <source>
        <dbReference type="Proteomes" id="UP000075304"/>
    </source>
</evidence>
<comment type="caution">
    <text evidence="1">The sequence shown here is derived from an EMBL/GenBank/DDBJ whole genome shotgun (WGS) entry which is preliminary data.</text>
</comment>